<accession>A0ABN3AB74</accession>
<dbReference type="Proteomes" id="UP001422759">
    <property type="component" value="Unassembled WGS sequence"/>
</dbReference>
<evidence type="ECO:0000259" key="1">
    <source>
        <dbReference type="Pfam" id="PF18678"/>
    </source>
</evidence>
<name>A0ABN3AB74_9ACTN</name>
<evidence type="ECO:0000313" key="2">
    <source>
        <dbReference type="EMBL" id="GAA2157758.1"/>
    </source>
</evidence>
<evidence type="ECO:0000313" key="3">
    <source>
        <dbReference type="Proteomes" id="UP001422759"/>
    </source>
</evidence>
<dbReference type="InterPro" id="IPR041013">
    <property type="entry name" value="AOC-like"/>
</dbReference>
<comment type="caution">
    <text evidence="2">The sequence shown here is derived from an EMBL/GenBank/DDBJ whole genome shotgun (WGS) entry which is preliminary data.</text>
</comment>
<dbReference type="Pfam" id="PF18678">
    <property type="entry name" value="AOC_like"/>
    <property type="match status" value="1"/>
</dbReference>
<dbReference type="RefSeq" id="WP_344469398.1">
    <property type="nucleotide sequence ID" value="NZ_BAAANT010000062.1"/>
</dbReference>
<sequence length="142" mass="15347">MSGDANTEISFNGLKEISHIEMHLPESGKEGPGTTVTFYCELLDADGRQIGKTVEGFGQVYLDPADKRVKELVTATDELADGSIFWTGVIDIESIIKGEPQIARAFGTSGRYRGKVGTRSLTIVGREDATTTVFTTEISLTD</sequence>
<proteinExistence type="predicted"/>
<keyword evidence="3" id="KW-1185">Reference proteome</keyword>
<feature type="domain" description="Allene oxide cyclase barrel-like" evidence="1">
    <location>
        <begin position="36"/>
        <end position="127"/>
    </location>
</feature>
<organism evidence="2 3">
    <name type="scientific">Kitasatospora kazusensis</name>
    <dbReference type="NCBI Taxonomy" id="407974"/>
    <lineage>
        <taxon>Bacteria</taxon>
        <taxon>Bacillati</taxon>
        <taxon>Actinomycetota</taxon>
        <taxon>Actinomycetes</taxon>
        <taxon>Kitasatosporales</taxon>
        <taxon>Streptomycetaceae</taxon>
        <taxon>Kitasatospora</taxon>
    </lineage>
</organism>
<gene>
    <name evidence="2" type="ORF">GCM10009760_60170</name>
</gene>
<protein>
    <recommendedName>
        <fullName evidence="1">Allene oxide cyclase barrel-like domain-containing protein</fullName>
    </recommendedName>
</protein>
<dbReference type="EMBL" id="BAAANT010000062">
    <property type="protein sequence ID" value="GAA2157758.1"/>
    <property type="molecule type" value="Genomic_DNA"/>
</dbReference>
<reference evidence="2 3" key="1">
    <citation type="journal article" date="2019" name="Int. J. Syst. Evol. Microbiol.">
        <title>The Global Catalogue of Microorganisms (GCM) 10K type strain sequencing project: providing services to taxonomists for standard genome sequencing and annotation.</title>
        <authorList>
            <consortium name="The Broad Institute Genomics Platform"/>
            <consortium name="The Broad Institute Genome Sequencing Center for Infectious Disease"/>
            <person name="Wu L."/>
            <person name="Ma J."/>
        </authorList>
    </citation>
    <scope>NUCLEOTIDE SEQUENCE [LARGE SCALE GENOMIC DNA]</scope>
    <source>
        <strain evidence="2 3">JCM 14560</strain>
    </source>
</reference>